<dbReference type="STRING" id="497964.CfE428DRAFT_0701"/>
<feature type="signal peptide" evidence="1">
    <location>
        <begin position="1"/>
        <end position="21"/>
    </location>
</feature>
<keyword evidence="1" id="KW-0732">Signal</keyword>
<keyword evidence="3" id="KW-1185">Reference proteome</keyword>
<dbReference type="EMBL" id="ABVL01000002">
    <property type="protein sequence ID" value="EDY21456.1"/>
    <property type="molecule type" value="Genomic_DNA"/>
</dbReference>
<organism evidence="2 3">
    <name type="scientific">Chthoniobacter flavus Ellin428</name>
    <dbReference type="NCBI Taxonomy" id="497964"/>
    <lineage>
        <taxon>Bacteria</taxon>
        <taxon>Pseudomonadati</taxon>
        <taxon>Verrucomicrobiota</taxon>
        <taxon>Spartobacteria</taxon>
        <taxon>Chthoniobacterales</taxon>
        <taxon>Chthoniobacteraceae</taxon>
        <taxon>Chthoniobacter</taxon>
    </lineage>
</organism>
<dbReference type="RefSeq" id="WP_006978028.1">
    <property type="nucleotide sequence ID" value="NZ_ABVL01000002.1"/>
</dbReference>
<dbReference type="AlphaFoldDB" id="B4CVL4"/>
<dbReference type="Proteomes" id="UP000005824">
    <property type="component" value="Unassembled WGS sequence"/>
</dbReference>
<reference evidence="2 3" key="1">
    <citation type="journal article" date="2011" name="J. Bacteriol.">
        <title>Genome sequence of Chthoniobacter flavus Ellin428, an aerobic heterotrophic soil bacterium.</title>
        <authorList>
            <person name="Kant R."/>
            <person name="van Passel M.W."/>
            <person name="Palva A."/>
            <person name="Lucas S."/>
            <person name="Lapidus A."/>
            <person name="Glavina Del Rio T."/>
            <person name="Dalin E."/>
            <person name="Tice H."/>
            <person name="Bruce D."/>
            <person name="Goodwin L."/>
            <person name="Pitluck S."/>
            <person name="Larimer F.W."/>
            <person name="Land M.L."/>
            <person name="Hauser L."/>
            <person name="Sangwan P."/>
            <person name="de Vos W.M."/>
            <person name="Janssen P.H."/>
            <person name="Smidt H."/>
        </authorList>
    </citation>
    <scope>NUCLEOTIDE SEQUENCE [LARGE SCALE GENOMIC DNA]</scope>
    <source>
        <strain evidence="2 3">Ellin428</strain>
    </source>
</reference>
<dbReference type="InParanoid" id="B4CVL4"/>
<evidence type="ECO:0000313" key="3">
    <source>
        <dbReference type="Proteomes" id="UP000005824"/>
    </source>
</evidence>
<protein>
    <recommendedName>
        <fullName evidence="4">Lipoprotein</fullName>
    </recommendedName>
</protein>
<gene>
    <name evidence="2" type="ORF">CfE428DRAFT_0701</name>
</gene>
<accession>B4CVL4</accession>
<proteinExistence type="predicted"/>
<evidence type="ECO:0000256" key="1">
    <source>
        <dbReference type="SAM" id="SignalP"/>
    </source>
</evidence>
<name>B4CVL4_9BACT</name>
<evidence type="ECO:0008006" key="4">
    <source>
        <dbReference type="Google" id="ProtNLM"/>
    </source>
</evidence>
<evidence type="ECO:0000313" key="2">
    <source>
        <dbReference type="EMBL" id="EDY21456.1"/>
    </source>
</evidence>
<comment type="caution">
    <text evidence="2">The sequence shown here is derived from an EMBL/GenBank/DDBJ whole genome shotgun (WGS) entry which is preliminary data.</text>
</comment>
<sequence precursor="true">MQILPRLLAIAAVAMLVPACAHSPKKADCCSASKSSASTCSAGDAQCHVTTSKKKKN</sequence>
<feature type="chain" id="PRO_5002802146" description="Lipoprotein" evidence="1">
    <location>
        <begin position="22"/>
        <end position="57"/>
    </location>
</feature>